<keyword evidence="2" id="KW-1282">Carboxysome</keyword>
<comment type="subcellular location">
    <subcellularLocation>
        <location evidence="1">Carboxysome</location>
    </subcellularLocation>
</comment>
<protein>
    <submittedName>
        <fullName evidence="4">Ethanolamine utilization protein EutN</fullName>
    </submittedName>
</protein>
<dbReference type="OrthoDB" id="196195at2"/>
<organism evidence="4 5">
    <name type="scientific">Maledivibacter halophilus</name>
    <dbReference type="NCBI Taxonomy" id="36842"/>
    <lineage>
        <taxon>Bacteria</taxon>
        <taxon>Bacillati</taxon>
        <taxon>Bacillota</taxon>
        <taxon>Clostridia</taxon>
        <taxon>Peptostreptococcales</taxon>
        <taxon>Caminicellaceae</taxon>
        <taxon>Maledivibacter</taxon>
    </lineage>
</organism>
<evidence type="ECO:0000256" key="2">
    <source>
        <dbReference type="ARBA" id="ARBA00023669"/>
    </source>
</evidence>
<evidence type="ECO:0000256" key="1">
    <source>
        <dbReference type="ARBA" id="ARBA00023587"/>
    </source>
</evidence>
<accession>A0A1T5IFY9</accession>
<dbReference type="Proteomes" id="UP000190285">
    <property type="component" value="Unassembled WGS sequence"/>
</dbReference>
<dbReference type="Pfam" id="PF03319">
    <property type="entry name" value="EutN_CcmL"/>
    <property type="match status" value="1"/>
</dbReference>
<dbReference type="CDD" id="cd01614">
    <property type="entry name" value="EutN_CcmL"/>
    <property type="match status" value="1"/>
</dbReference>
<gene>
    <name evidence="4" type="ORF">SAMN02194393_00335</name>
</gene>
<name>A0A1T5IFY9_9FIRM</name>
<dbReference type="STRING" id="36842.SAMN02194393_00335"/>
<keyword evidence="5" id="KW-1185">Reference proteome</keyword>
<dbReference type="GO" id="GO:0031470">
    <property type="term" value="C:carboxysome"/>
    <property type="evidence" value="ECO:0007669"/>
    <property type="project" value="UniProtKB-SubCell"/>
</dbReference>
<keyword evidence="3" id="KW-1283">Bacterial microcompartment</keyword>
<dbReference type="InterPro" id="IPR004992">
    <property type="entry name" value="EutN_CcmL"/>
</dbReference>
<sequence>MIIGRVVGNVWATRKEESLNGLKLLVVKPIDYYRDIELQTFVAADSIGAGVGENVLVVRGSSARKAVDKSEIPIDATVVGIIDEVEVNKEI</sequence>
<evidence type="ECO:0000313" key="4">
    <source>
        <dbReference type="EMBL" id="SKC38101.1"/>
    </source>
</evidence>
<dbReference type="RefSeq" id="WP_079488846.1">
    <property type="nucleotide sequence ID" value="NZ_FUZT01000001.1"/>
</dbReference>
<dbReference type="EMBL" id="FUZT01000001">
    <property type="protein sequence ID" value="SKC38101.1"/>
    <property type="molecule type" value="Genomic_DNA"/>
</dbReference>
<dbReference type="InterPro" id="IPR036677">
    <property type="entry name" value="EutN_CcmL_sf"/>
</dbReference>
<reference evidence="5" key="1">
    <citation type="submission" date="2017-02" db="EMBL/GenBank/DDBJ databases">
        <authorList>
            <person name="Varghese N."/>
            <person name="Submissions S."/>
        </authorList>
    </citation>
    <scope>NUCLEOTIDE SEQUENCE [LARGE SCALE GENOMIC DNA]</scope>
    <source>
        <strain evidence="5">M1</strain>
    </source>
</reference>
<dbReference type="PROSITE" id="PS51932">
    <property type="entry name" value="BMV"/>
    <property type="match status" value="1"/>
</dbReference>
<dbReference type="Gene3D" id="2.40.50.220">
    <property type="entry name" value="EutN/Ccml"/>
    <property type="match status" value="1"/>
</dbReference>
<evidence type="ECO:0000313" key="5">
    <source>
        <dbReference type="Proteomes" id="UP000190285"/>
    </source>
</evidence>
<dbReference type="PANTHER" id="PTHR36539">
    <property type="entry name" value="ETHANOLAMINE UTILIZATION PROTEIN EUTN"/>
    <property type="match status" value="1"/>
</dbReference>
<dbReference type="SUPFAM" id="SSF159133">
    <property type="entry name" value="EutN/CcmL-like"/>
    <property type="match status" value="1"/>
</dbReference>
<proteinExistence type="predicted"/>
<dbReference type="AlphaFoldDB" id="A0A1T5IFY9"/>
<evidence type="ECO:0000256" key="3">
    <source>
        <dbReference type="ARBA" id="ARBA00024446"/>
    </source>
</evidence>